<feature type="region of interest" description="Disordered" evidence="2">
    <location>
        <begin position="383"/>
        <end position="410"/>
    </location>
</feature>
<proteinExistence type="predicted"/>
<dbReference type="GO" id="GO:0008289">
    <property type="term" value="F:lipid binding"/>
    <property type="evidence" value="ECO:0007669"/>
    <property type="project" value="InterPro"/>
</dbReference>
<feature type="region of interest" description="Disordered" evidence="2">
    <location>
        <begin position="1571"/>
        <end position="1697"/>
    </location>
</feature>
<dbReference type="InterPro" id="IPR016137">
    <property type="entry name" value="RGS"/>
</dbReference>
<dbReference type="GO" id="GO:0005096">
    <property type="term" value="F:GTPase activator activity"/>
    <property type="evidence" value="ECO:0007669"/>
    <property type="project" value="UniProtKB-KW"/>
</dbReference>
<dbReference type="InterPro" id="IPR008936">
    <property type="entry name" value="Rho_GTPase_activation_prot"/>
</dbReference>
<dbReference type="InterPro" id="IPR023152">
    <property type="entry name" value="RasGAP_CS"/>
</dbReference>
<organism evidence="6 7">
    <name type="scientific">Acanthamoeba castellanii (strain ATCC 30010 / Neff)</name>
    <dbReference type="NCBI Taxonomy" id="1257118"/>
    <lineage>
        <taxon>Eukaryota</taxon>
        <taxon>Amoebozoa</taxon>
        <taxon>Discosea</taxon>
        <taxon>Longamoebia</taxon>
        <taxon>Centramoebida</taxon>
        <taxon>Acanthamoebidae</taxon>
        <taxon>Acanthamoeba</taxon>
    </lineage>
</organism>
<dbReference type="SMART" id="SM00323">
    <property type="entry name" value="RasGAP"/>
    <property type="match status" value="1"/>
</dbReference>
<dbReference type="Pfam" id="PF00616">
    <property type="entry name" value="RasGAP"/>
    <property type="match status" value="1"/>
</dbReference>
<dbReference type="InterPro" id="IPR039360">
    <property type="entry name" value="Ras_GTPase"/>
</dbReference>
<keyword evidence="7" id="KW-1185">Reference proteome</keyword>
<sequence length="1697" mass="183988">MEGGPTSTTRKTLNLFGTLSGRGKRVAVAAASIFSTDSTSNSSTSPRSSSASSSASSSTASIDSSSSYTSNVKVTPLRVPSVRELKQLYEKDVIQGRSSSTESQRGGRSGSLVDFPDLGTSDSEDDEDQPCAEGGEATGSLGRKRGSKIVQQKAMLFGGVKWKPNPTSTTSSPPTPNLSSSPPMTVDPNSQQRRKPTLASFTKAKDEIVRPQAASAPFPSTSSPRSNKKKDKKEKKEKDKKKNKKEKADDRSSSGGGNEDEANEDGVGSSGSPNNGIKPLTLSDKKRTRRALTDMGRPALPLFLRSSDDKAATKKSSHAGDSSSTESLSLEAISDEWGTYSSHSSPSNSTRKSPRSPSVHSDNDLTPKSGLSLNMAALQATIQVQKSSERKGDRSKEKNGPRPQSPRSRNREFLIKTFQEEANSSASSQLARKNSTMEEDDMVNLDAFAFWLLADNFKRSANVCTSPEAHRVRRDFAAALYAKYLRPSQCAVSPAAASARPKSPRPSDAPVVVSPSILSDIESQFAKKDAPLHPLLFEGAQAEVWRVITKDISYSFFLKKLFHSVLTCDMEVEAWKNTPPQPTPKDEEAAKEGRAVQNLKQSMFLIPDVVFAEFIRYSSASSGVTVAPPELNGLVQGMWERGKWEEESEEDGVRISQMTFNNGSLPACRGIGVVPAPSHKVLDFMMSLDERSMWDDLYGVGRVEKNVRNVGQLLRIELWIPGGRNVQARDLLVFRTAKRFSDGTCVHNRELPSRENCIRAGTKLSGFLIVPAPDNTSTIIAISQLDPKGYIPPTAIKALNRMQVKLISRLGRHIQDVARASEQLAGRHGGLSSPFVVSALYSYNCAWNQEKLFAKHNKDDFEGESGKDAEPPLQQALDGNNAGIRTGSQAPWVHRVQKYLSFREGDRIVVLGKKKPKAGNPSRLLLGYNERTRSQGLFDVDYVRCVPASGGGNTSGSSIAVASAAAIAVASTTADATEAVVPAVGEDENHLSPGYLALADLLGLSECGLRIVEALCGCIESAAEVERTARAYMEILRAFPNRSLPLLFSLIADEVRATGKVLESTLFRGNDIASHLLSVYCQIVGKTYLVDTLHHLVELVVDTYAKGKSLEVDPIRIQPEQILEKNIENLEQLCSIFLGTITNSIAQCPMPLRVICHHLHKEVVQKFPESKYSVLSGFFFLRFICPAIVSPERYGLIDAEDKEISAECRRGLVLVSKVIQNLANGVEFGEKEQHMTKINRFIASNMVCAEAFFEVLSTPPTMSEALEKVPLEEMVPQVRALHFVLCSHLPAIGSKLASMPPAKNLGAAPFKQLTEILVRCPVPQPMPEITGPVPLPKKHKLRKIIQKVQIKKEKADRERKEKKDKERKEREHQREVRKEQRAADQLEKERSERQRQKEILHQEIRRVGGNVNQIEKREPPPVPSRASKPARRTVGSALALGSQRRGDSFDGTASDEISTKSTSEPPSLGELYTKKDSIQRGIESLFVAATSQSSEFGAIRVVGASGSSGPRRSAAHSEELAKLLRSFESIVRRIDRLESATAAELAADSTSPSSTLDSPTAAGLFSASMSLLSSSPSSSSGSPLSSLQSSADALGVRPPEKPLPPSSSLSNISSGAVPTVSKEAPGVLEASEEGDNAASIGEASPPVPQMWMRASGNVDRPRTWHMAQPPPSPSPSSPASSPSPSPSPLAVSQLTFA</sequence>
<dbReference type="RefSeq" id="XP_004358251.1">
    <property type="nucleotide sequence ID" value="XM_004358194.1"/>
</dbReference>
<dbReference type="OrthoDB" id="28245at2759"/>
<feature type="compositionally biased region" description="Polar residues" evidence="2">
    <location>
        <begin position="319"/>
        <end position="328"/>
    </location>
</feature>
<accession>L8HKE4</accession>
<dbReference type="Gene3D" id="3.30.530.20">
    <property type="match status" value="1"/>
</dbReference>
<feature type="compositionally biased region" description="Pro residues" evidence="2">
    <location>
        <begin position="1668"/>
        <end position="1687"/>
    </location>
</feature>
<evidence type="ECO:0000313" key="7">
    <source>
        <dbReference type="Proteomes" id="UP000011083"/>
    </source>
</evidence>
<feature type="domain" description="Ras-GAP" evidence="3">
    <location>
        <begin position="1041"/>
        <end position="1224"/>
    </location>
</feature>
<feature type="compositionally biased region" description="Polar residues" evidence="2">
    <location>
        <begin position="96"/>
        <end position="106"/>
    </location>
</feature>
<dbReference type="PROSITE" id="PS50848">
    <property type="entry name" value="START"/>
    <property type="match status" value="1"/>
</dbReference>
<dbReference type="GeneID" id="14926755"/>
<feature type="compositionally biased region" description="Low complexity" evidence="2">
    <location>
        <begin position="164"/>
        <end position="183"/>
    </location>
</feature>
<feature type="compositionally biased region" description="Basic residues" evidence="2">
    <location>
        <begin position="1336"/>
        <end position="1345"/>
    </location>
</feature>
<dbReference type="Proteomes" id="UP000011083">
    <property type="component" value="Unassembled WGS sequence"/>
</dbReference>
<feature type="compositionally biased region" description="Polar residues" evidence="2">
    <location>
        <begin position="1455"/>
        <end position="1465"/>
    </location>
</feature>
<gene>
    <name evidence="6" type="ORF">ACA1_085050</name>
</gene>
<dbReference type="STRING" id="1257118.L8HKE4"/>
<evidence type="ECO:0000256" key="1">
    <source>
        <dbReference type="ARBA" id="ARBA00022468"/>
    </source>
</evidence>
<dbReference type="VEuPathDB" id="AmoebaDB:ACA1_085050"/>
<dbReference type="PANTHER" id="PTHR10194:SF60">
    <property type="entry name" value="RAS GTPASE-ACTIVATING PROTEIN RASKOL"/>
    <property type="match status" value="1"/>
</dbReference>
<keyword evidence="1" id="KW-0343">GTPase activation</keyword>
<dbReference type="InterPro" id="IPR002913">
    <property type="entry name" value="START_lipid-bd_dom"/>
</dbReference>
<evidence type="ECO:0000256" key="2">
    <source>
        <dbReference type="SAM" id="MobiDB-lite"/>
    </source>
</evidence>
<dbReference type="Gene3D" id="1.10.506.10">
    <property type="entry name" value="GTPase Activation - p120gap, domain 1"/>
    <property type="match status" value="2"/>
</dbReference>
<evidence type="ECO:0000313" key="6">
    <source>
        <dbReference type="EMBL" id="ELR25687.1"/>
    </source>
</evidence>
<feature type="compositionally biased region" description="Low complexity" evidence="2">
    <location>
        <begin position="33"/>
        <end position="70"/>
    </location>
</feature>
<evidence type="ECO:0000259" key="5">
    <source>
        <dbReference type="PROSITE" id="PS50848"/>
    </source>
</evidence>
<feature type="compositionally biased region" description="Low complexity" evidence="2">
    <location>
        <begin position="341"/>
        <end position="358"/>
    </location>
</feature>
<feature type="compositionally biased region" description="Basic and acidic residues" evidence="2">
    <location>
        <begin position="1350"/>
        <end position="1406"/>
    </location>
</feature>
<feature type="domain" description="START" evidence="5">
    <location>
        <begin position="644"/>
        <end position="826"/>
    </location>
</feature>
<feature type="domain" description="RGS" evidence="4">
    <location>
        <begin position="417"/>
        <end position="566"/>
    </location>
</feature>
<reference evidence="6 7" key="1">
    <citation type="journal article" date="2013" name="Genome Biol.">
        <title>Genome of Acanthamoeba castellanii highlights extensive lateral gene transfer and early evolution of tyrosine kinase signaling.</title>
        <authorList>
            <person name="Clarke M."/>
            <person name="Lohan A.J."/>
            <person name="Liu B."/>
            <person name="Lagkouvardos I."/>
            <person name="Roy S."/>
            <person name="Zafar N."/>
            <person name="Bertelli C."/>
            <person name="Schilde C."/>
            <person name="Kianianmomeni A."/>
            <person name="Burglin T.R."/>
            <person name="Frech C."/>
            <person name="Turcotte B."/>
            <person name="Kopec K.O."/>
            <person name="Synnott J.M."/>
            <person name="Choo C."/>
            <person name="Paponov I."/>
            <person name="Finkler A."/>
            <person name="Soon Heng Tan C."/>
            <person name="Hutchins A.P."/>
            <person name="Weinmeier T."/>
            <person name="Rattei T."/>
            <person name="Chu J.S."/>
            <person name="Gimenez G."/>
            <person name="Irimia M."/>
            <person name="Rigden D.J."/>
            <person name="Fitzpatrick D.A."/>
            <person name="Lorenzo-Morales J."/>
            <person name="Bateman A."/>
            <person name="Chiu C.H."/>
            <person name="Tang P."/>
            <person name="Hegemann P."/>
            <person name="Fromm H."/>
            <person name="Raoult D."/>
            <person name="Greub G."/>
            <person name="Miranda-Saavedra D."/>
            <person name="Chen N."/>
            <person name="Nash P."/>
            <person name="Ginger M.L."/>
            <person name="Horn M."/>
            <person name="Schaap P."/>
            <person name="Caler L."/>
            <person name="Loftus B."/>
        </authorList>
    </citation>
    <scope>NUCLEOTIDE SEQUENCE [LARGE SCALE GENOMIC DNA]</scope>
    <source>
        <strain evidence="6 7">Neff</strain>
    </source>
</reference>
<protein>
    <submittedName>
        <fullName evidence="6">START domain containing protein</fullName>
    </submittedName>
</protein>
<dbReference type="CDD" id="cd00177">
    <property type="entry name" value="START"/>
    <property type="match status" value="1"/>
</dbReference>
<dbReference type="PROSITE" id="PS50018">
    <property type="entry name" value="RAS_GTPASE_ACTIV_2"/>
    <property type="match status" value="1"/>
</dbReference>
<feature type="compositionally biased region" description="Low complexity" evidence="2">
    <location>
        <begin position="1571"/>
        <end position="1594"/>
    </location>
</feature>
<dbReference type="Pfam" id="PF01852">
    <property type="entry name" value="START"/>
    <property type="match status" value="1"/>
</dbReference>
<dbReference type="InterPro" id="IPR001936">
    <property type="entry name" value="RasGAP_dom"/>
</dbReference>
<feature type="compositionally biased region" description="Basic and acidic residues" evidence="2">
    <location>
        <begin position="81"/>
        <end position="94"/>
    </location>
</feature>
<name>L8HKE4_ACACF</name>
<dbReference type="SUPFAM" id="SSF48350">
    <property type="entry name" value="GTPase activation domain, GAP"/>
    <property type="match status" value="1"/>
</dbReference>
<feature type="region of interest" description="Disordered" evidence="2">
    <location>
        <begin position="1329"/>
        <end position="1474"/>
    </location>
</feature>
<dbReference type="KEGG" id="acan:ACA1_085050"/>
<dbReference type="InterPro" id="IPR023393">
    <property type="entry name" value="START-like_dom_sf"/>
</dbReference>
<feature type="compositionally biased region" description="Basic and acidic residues" evidence="2">
    <location>
        <begin position="387"/>
        <end position="400"/>
    </location>
</feature>
<feature type="region of interest" description="Disordered" evidence="2">
    <location>
        <begin position="862"/>
        <end position="885"/>
    </location>
</feature>
<evidence type="ECO:0000259" key="3">
    <source>
        <dbReference type="PROSITE" id="PS50018"/>
    </source>
</evidence>
<feature type="compositionally biased region" description="Low complexity" evidence="2">
    <location>
        <begin position="213"/>
        <end position="225"/>
    </location>
</feature>
<evidence type="ECO:0000259" key="4">
    <source>
        <dbReference type="PROSITE" id="PS50132"/>
    </source>
</evidence>
<dbReference type="PANTHER" id="PTHR10194">
    <property type="entry name" value="RAS GTPASE-ACTIVATING PROTEINS"/>
    <property type="match status" value="1"/>
</dbReference>
<dbReference type="SMART" id="SM00234">
    <property type="entry name" value="START"/>
    <property type="match status" value="1"/>
</dbReference>
<feature type="region of interest" description="Disordered" evidence="2">
    <location>
        <begin position="33"/>
        <end position="369"/>
    </location>
</feature>
<dbReference type="PROSITE" id="PS00509">
    <property type="entry name" value="RAS_GTPASE_ACTIV_1"/>
    <property type="match status" value="1"/>
</dbReference>
<dbReference type="SUPFAM" id="SSF55961">
    <property type="entry name" value="Bet v1-like"/>
    <property type="match status" value="1"/>
</dbReference>
<dbReference type="EMBL" id="KB007794">
    <property type="protein sequence ID" value="ELR25687.1"/>
    <property type="molecule type" value="Genomic_DNA"/>
</dbReference>
<feature type="compositionally biased region" description="Basic residues" evidence="2">
    <location>
        <begin position="226"/>
        <end position="245"/>
    </location>
</feature>
<dbReference type="PROSITE" id="PS50132">
    <property type="entry name" value="RGS"/>
    <property type="match status" value="1"/>
</dbReference>